<name>A0ACC2F2P4_DALPE</name>
<accession>A0ACC2F2P4</accession>
<evidence type="ECO:0000313" key="2">
    <source>
        <dbReference type="Proteomes" id="UP001157502"/>
    </source>
</evidence>
<comment type="caution">
    <text evidence="1">The sequence shown here is derived from an EMBL/GenBank/DDBJ whole genome shotgun (WGS) entry which is preliminary data.</text>
</comment>
<evidence type="ECO:0000313" key="1">
    <source>
        <dbReference type="EMBL" id="KAJ7985688.1"/>
    </source>
</evidence>
<reference evidence="1" key="1">
    <citation type="submission" date="2021-05" db="EMBL/GenBank/DDBJ databases">
        <authorList>
            <person name="Pan Q."/>
            <person name="Jouanno E."/>
            <person name="Zahm M."/>
            <person name="Klopp C."/>
            <person name="Cabau C."/>
            <person name="Louis A."/>
            <person name="Berthelot C."/>
            <person name="Parey E."/>
            <person name="Roest Crollius H."/>
            <person name="Montfort J."/>
            <person name="Robinson-Rechavi M."/>
            <person name="Bouchez O."/>
            <person name="Lampietro C."/>
            <person name="Lopez Roques C."/>
            <person name="Donnadieu C."/>
            <person name="Postlethwait J."/>
            <person name="Bobe J."/>
            <person name="Dillon D."/>
            <person name="Chandos A."/>
            <person name="von Hippel F."/>
            <person name="Guiguen Y."/>
        </authorList>
    </citation>
    <scope>NUCLEOTIDE SEQUENCE</scope>
    <source>
        <strain evidence="1">YG-Jan2019</strain>
    </source>
</reference>
<proteinExistence type="predicted"/>
<sequence>MVSSSAPDGSVTKALQGLTALAEAMRDNSGVDTSAFGWMDSVFGKWKLMISSVLISLITATSLLAVCGCCCIPCIRGLSIKLIETGMTRVMVAKDVPWEEGGSLLDDLADMEESNF</sequence>
<dbReference type="EMBL" id="CM055762">
    <property type="protein sequence ID" value="KAJ7985688.1"/>
    <property type="molecule type" value="Genomic_DNA"/>
</dbReference>
<dbReference type="Proteomes" id="UP001157502">
    <property type="component" value="Chromosome 35"/>
</dbReference>
<gene>
    <name evidence="1" type="ORF">DPEC_G00343050</name>
</gene>
<keyword evidence="2" id="KW-1185">Reference proteome</keyword>
<organism evidence="1 2">
    <name type="scientific">Dallia pectoralis</name>
    <name type="common">Alaska blackfish</name>
    <dbReference type="NCBI Taxonomy" id="75939"/>
    <lineage>
        <taxon>Eukaryota</taxon>
        <taxon>Metazoa</taxon>
        <taxon>Chordata</taxon>
        <taxon>Craniata</taxon>
        <taxon>Vertebrata</taxon>
        <taxon>Euteleostomi</taxon>
        <taxon>Actinopterygii</taxon>
        <taxon>Neopterygii</taxon>
        <taxon>Teleostei</taxon>
        <taxon>Protacanthopterygii</taxon>
        <taxon>Esociformes</taxon>
        <taxon>Umbridae</taxon>
        <taxon>Dallia</taxon>
    </lineage>
</organism>
<protein>
    <submittedName>
        <fullName evidence="1">Uncharacterized protein</fullName>
    </submittedName>
</protein>